<protein>
    <submittedName>
        <fullName evidence="1">Uncharacterized protein</fullName>
    </submittedName>
</protein>
<organism evidence="1">
    <name type="scientific">Siphoviridae sp. ctDXu9</name>
    <dbReference type="NCBI Taxonomy" id="2825387"/>
    <lineage>
        <taxon>Viruses</taxon>
        <taxon>Duplodnaviria</taxon>
        <taxon>Heunggongvirae</taxon>
        <taxon>Uroviricota</taxon>
        <taxon>Caudoviricetes</taxon>
    </lineage>
</organism>
<reference evidence="1" key="1">
    <citation type="journal article" date="2021" name="Proc. Natl. Acad. Sci. U.S.A.">
        <title>A Catalog of Tens of Thousands of Viruses from Human Metagenomes Reveals Hidden Associations with Chronic Diseases.</title>
        <authorList>
            <person name="Tisza M.J."/>
            <person name="Buck C.B."/>
        </authorList>
    </citation>
    <scope>NUCLEOTIDE SEQUENCE</scope>
    <source>
        <strain evidence="1">CtDXu9</strain>
    </source>
</reference>
<accession>A0A8S5VCY9</accession>
<name>A0A8S5VCY9_9CAUD</name>
<evidence type="ECO:0000313" key="1">
    <source>
        <dbReference type="EMBL" id="DAG04573.1"/>
    </source>
</evidence>
<dbReference type="EMBL" id="BK016244">
    <property type="protein sequence ID" value="DAG04573.1"/>
    <property type="molecule type" value="Genomic_DNA"/>
</dbReference>
<proteinExistence type="predicted"/>
<sequence>MEQLLKYVEELNTNTPDGQIVDADTILKDIMDEQDFEISGMAQEIFNIYHKSSDKQAVKEMFFEFTGMEFDQYLMKCSREITRR</sequence>